<evidence type="ECO:0000313" key="6">
    <source>
        <dbReference type="EMBL" id="CDN30724.1"/>
    </source>
</evidence>
<dbReference type="InterPro" id="IPR020846">
    <property type="entry name" value="MFS_dom"/>
</dbReference>
<feature type="transmembrane region" description="Helical" evidence="4">
    <location>
        <begin position="43"/>
        <end position="62"/>
    </location>
</feature>
<evidence type="ECO:0000256" key="3">
    <source>
        <dbReference type="ARBA" id="ARBA00023136"/>
    </source>
</evidence>
<evidence type="ECO:0000256" key="2">
    <source>
        <dbReference type="ARBA" id="ARBA00022989"/>
    </source>
</evidence>
<dbReference type="OrthoDB" id="9812221at2"/>
<dbReference type="PROSITE" id="PS50850">
    <property type="entry name" value="MFS"/>
    <property type="match status" value="1"/>
</dbReference>
<dbReference type="Pfam" id="PF07690">
    <property type="entry name" value="MFS_1"/>
    <property type="match status" value="2"/>
</dbReference>
<keyword evidence="2 4" id="KW-1133">Transmembrane helix</keyword>
<dbReference type="PANTHER" id="PTHR23531:SF1">
    <property type="entry name" value="QUINOLENE RESISTANCE PROTEIN NORA"/>
    <property type="match status" value="1"/>
</dbReference>
<dbReference type="EMBL" id="HG934468">
    <property type="protein sequence ID" value="CDN30724.1"/>
    <property type="molecule type" value="Genomic_DNA"/>
</dbReference>
<evidence type="ECO:0000256" key="1">
    <source>
        <dbReference type="ARBA" id="ARBA00022692"/>
    </source>
</evidence>
<feature type="transmembrane region" description="Helical" evidence="4">
    <location>
        <begin position="332"/>
        <end position="353"/>
    </location>
</feature>
<dbReference type="Gene3D" id="1.20.1250.20">
    <property type="entry name" value="MFS general substrate transporter like domains"/>
    <property type="match status" value="1"/>
</dbReference>
<feature type="transmembrane region" description="Helical" evidence="4">
    <location>
        <begin position="297"/>
        <end position="320"/>
    </location>
</feature>
<dbReference type="InterPro" id="IPR036259">
    <property type="entry name" value="MFS_trans_sf"/>
</dbReference>
<dbReference type="InterPro" id="IPR052714">
    <property type="entry name" value="MFS_Exporter"/>
</dbReference>
<feature type="transmembrane region" description="Helical" evidence="4">
    <location>
        <begin position="74"/>
        <end position="97"/>
    </location>
</feature>
<feature type="transmembrane region" description="Helical" evidence="4">
    <location>
        <begin position="273"/>
        <end position="291"/>
    </location>
</feature>
<organism evidence="6 7">
    <name type="scientific">Mucinivorans hirudinis</name>
    <dbReference type="NCBI Taxonomy" id="1433126"/>
    <lineage>
        <taxon>Bacteria</taxon>
        <taxon>Pseudomonadati</taxon>
        <taxon>Bacteroidota</taxon>
        <taxon>Bacteroidia</taxon>
        <taxon>Bacteroidales</taxon>
        <taxon>Rikenellaceae</taxon>
        <taxon>Mucinivorans</taxon>
    </lineage>
</organism>
<name>A0A060RBF1_9BACT</name>
<protein>
    <submittedName>
        <fullName evidence="6">Major facilitator family transporter</fullName>
    </submittedName>
</protein>
<feature type="transmembrane region" description="Helical" evidence="4">
    <location>
        <begin position="133"/>
        <end position="155"/>
    </location>
</feature>
<sequence>MSLWNRNFILACIANFSMFFAFYLILPILAIYLEVDLGADKSMVGIVISSYVISALLVRPFSGYLVDTLPRKRLLMFALATFAVCFAGYIIATSVVFLLFVRILHGAAMGITTVSMNTLALDIMPSQKRGTGIGYFGVMSNMAMATGPMVAMMIYEASGSFQTNFRLSLIMAAFSLLITSFIKADQTVLPTQEKPEPLSLDRFILLKGLRAALSMLLISFSYGMLSTYIALYGKDVVGLASGAGQFFVFFAGGIMISRLIAGKFVNRGLFKQVIMFGMSLLIITYAIFLTFHNEVVFYASAFCLGAGYGILAPAFQFMFINLAPHNKRGTANATYFASWDAGIGLGVLCGGIISDHVSMIAAFTFGGVLLVIGTVQYYFSAAPYFDRMRNRV</sequence>
<keyword evidence="1 4" id="KW-0812">Transmembrane</keyword>
<dbReference type="STRING" id="1433126.BN938_0619"/>
<keyword evidence="7" id="KW-1185">Reference proteome</keyword>
<proteinExistence type="predicted"/>
<feature type="domain" description="Major facilitator superfamily (MFS) profile" evidence="5">
    <location>
        <begin position="7"/>
        <end position="385"/>
    </location>
</feature>
<evidence type="ECO:0000259" key="5">
    <source>
        <dbReference type="PROSITE" id="PS50850"/>
    </source>
</evidence>
<dbReference type="Proteomes" id="UP000027616">
    <property type="component" value="Chromosome I"/>
</dbReference>
<dbReference type="PANTHER" id="PTHR23531">
    <property type="entry name" value="QUINOLENE RESISTANCE PROTEIN NORA"/>
    <property type="match status" value="1"/>
</dbReference>
<dbReference type="CDD" id="cd17489">
    <property type="entry name" value="MFS_YfcJ_like"/>
    <property type="match status" value="1"/>
</dbReference>
<feature type="transmembrane region" description="Helical" evidence="4">
    <location>
        <begin position="243"/>
        <end position="261"/>
    </location>
</feature>
<feature type="transmembrane region" description="Helical" evidence="4">
    <location>
        <begin position="103"/>
        <end position="121"/>
    </location>
</feature>
<gene>
    <name evidence="6" type="ORF">BN938_0619</name>
</gene>
<dbReference type="KEGG" id="rbc:BN938_0619"/>
<dbReference type="eggNOG" id="COG2814">
    <property type="taxonomic scope" value="Bacteria"/>
</dbReference>
<dbReference type="SUPFAM" id="SSF103473">
    <property type="entry name" value="MFS general substrate transporter"/>
    <property type="match status" value="1"/>
</dbReference>
<accession>A0A060RBF1</accession>
<dbReference type="AlphaFoldDB" id="A0A060RBF1"/>
<dbReference type="HOGENOM" id="CLU_001265_10_13_10"/>
<keyword evidence="3 4" id="KW-0472">Membrane</keyword>
<feature type="transmembrane region" description="Helical" evidence="4">
    <location>
        <begin position="359"/>
        <end position="379"/>
    </location>
</feature>
<feature type="transmembrane region" description="Helical" evidence="4">
    <location>
        <begin position="211"/>
        <end position="231"/>
    </location>
</feature>
<dbReference type="GO" id="GO:0022857">
    <property type="term" value="F:transmembrane transporter activity"/>
    <property type="evidence" value="ECO:0007669"/>
    <property type="project" value="InterPro"/>
</dbReference>
<feature type="transmembrane region" description="Helical" evidence="4">
    <location>
        <begin position="7"/>
        <end position="31"/>
    </location>
</feature>
<reference evidence="6 7" key="1">
    <citation type="journal article" date="2015" name="Genome Announc.">
        <title>Complete Genome Sequence of the Novel Leech Symbiont Mucinivorans hirudinis M3T.</title>
        <authorList>
            <person name="Nelson M.C."/>
            <person name="Bomar L."/>
            <person name="Graf J."/>
        </authorList>
    </citation>
    <scope>NUCLEOTIDE SEQUENCE [LARGE SCALE GENOMIC DNA]</scope>
    <source>
        <strain evidence="7">M3</strain>
    </source>
</reference>
<evidence type="ECO:0000313" key="7">
    <source>
        <dbReference type="Proteomes" id="UP000027616"/>
    </source>
</evidence>
<feature type="transmembrane region" description="Helical" evidence="4">
    <location>
        <begin position="167"/>
        <end position="184"/>
    </location>
</feature>
<dbReference type="InterPro" id="IPR011701">
    <property type="entry name" value="MFS"/>
</dbReference>
<evidence type="ECO:0000256" key="4">
    <source>
        <dbReference type="SAM" id="Phobius"/>
    </source>
</evidence>